<evidence type="ECO:0000256" key="4">
    <source>
        <dbReference type="ARBA" id="ARBA00022692"/>
    </source>
</evidence>
<feature type="binding site" evidence="11">
    <location>
        <position position="577"/>
    </location>
    <ligand>
        <name>Zn(2+)</name>
        <dbReference type="ChEBI" id="CHEBI:29105"/>
    </ligand>
</feature>
<keyword evidence="5 11" id="KW-0862">Zinc</keyword>
<feature type="transmembrane region" description="Helical" evidence="13">
    <location>
        <begin position="94"/>
        <end position="115"/>
    </location>
</feature>
<keyword evidence="4 13" id="KW-0812">Transmembrane</keyword>
<evidence type="ECO:0000256" key="11">
    <source>
        <dbReference type="PIRSR" id="PIRSR601765-1"/>
    </source>
</evidence>
<evidence type="ECO:0000256" key="3">
    <source>
        <dbReference type="ARBA" id="ARBA00012925"/>
    </source>
</evidence>
<comment type="similarity">
    <text evidence="2">Belongs to the beta-class carbonic anhydrase family.</text>
</comment>
<evidence type="ECO:0000256" key="2">
    <source>
        <dbReference type="ARBA" id="ARBA00006217"/>
    </source>
</evidence>
<keyword evidence="8" id="KW-0456">Lyase</keyword>
<evidence type="ECO:0000256" key="6">
    <source>
        <dbReference type="ARBA" id="ARBA00022989"/>
    </source>
</evidence>
<keyword evidence="7 13" id="KW-0472">Membrane</keyword>
<dbReference type="InterPro" id="IPR015892">
    <property type="entry name" value="Carbonic_anhydrase_CS"/>
</dbReference>
<dbReference type="InterPro" id="IPR001765">
    <property type="entry name" value="Carbonic_anhydrase"/>
</dbReference>
<dbReference type="AlphaFoldDB" id="A0A6H0SK70"/>
<dbReference type="GO" id="GO:0055085">
    <property type="term" value="P:transmembrane transport"/>
    <property type="evidence" value="ECO:0007669"/>
    <property type="project" value="InterPro"/>
</dbReference>
<sequence length="759" mass="80042">MSLPGTAKHPTTGSPPPRTAGHWRPDIAASLVVFLVALPLSLGIATASGAPIMAGLIAAVIGGIVAGSLGGSPLQVSGPAAGLTVIVAGLINQFGWQVTCAITVCAGVLQILFGLSRLGRLALAISPVVVQAMLAGIGATIVLQQVHTLLGAQSRSHAWENIAALPESLIGMHWQAALLGLSVIAVILIWKRLPEKFRKVPAQLVAVAVVTLCSLPLGGAVERINITGNLLEVIALPALPTGGWGLFAIGVVTMALIASVESLLSAVAVDRMQHGPRTNFNRELMGQGAANISSGLLGGLPVTGVIVRSATNVASGAQTRASAVMHGVWVLLFSVFFAPLIMQIPISVLAGLLIVVGIQLIKVADLLNARRSGETIVYLATFATVVFENLLEGVMLGLALSFLMVLWRVVRSNVHAERIDDTPEGAQRWHVMVEGSCSFLSMPRLSSVLTGIPEGSEVIVDIEADFIDRSVAETLSAWKIRHEATDGRVSIEEHGTAALQKALDGPPQRGRLRSAISSGMAPWNSWQRTHAGNAAERGERALIRGIEQYHRRHARMVQPDMEELAAEQNPRTFFLTCADSRVIPNLITSSGAGDLFTVRNVGNVVGSVGSDPSVEAALEFAINELGVRHLVICGHSNCGAMDALLKQPEKASSATPSPVEGWLRRLREVRGIYKAGHQVGTAAQRAGYGETDQLAMVNVIQQIEQLAAHPMIAQQVNDGSLILTGLFYDIGAARMVRVTDEGLEEMGHMPGELTAKTAG</sequence>
<evidence type="ECO:0000313" key="15">
    <source>
        <dbReference type="EMBL" id="QIV86951.1"/>
    </source>
</evidence>
<dbReference type="EC" id="4.2.1.1" evidence="3"/>
<comment type="function">
    <text evidence="9">Catalyzes the reversible hydration of carbon dioxide to form bicarbonate.</text>
</comment>
<keyword evidence="16" id="KW-1185">Reference proteome</keyword>
<accession>A0A6H0SK70</accession>
<dbReference type="PANTHER" id="PTHR11814">
    <property type="entry name" value="SULFATE TRANSPORTER"/>
    <property type="match status" value="1"/>
</dbReference>
<protein>
    <recommendedName>
        <fullName evidence="3">carbonic anhydrase</fullName>
        <ecNumber evidence="3">4.2.1.1</ecNumber>
    </recommendedName>
</protein>
<dbReference type="GO" id="GO:0004089">
    <property type="term" value="F:carbonate dehydratase activity"/>
    <property type="evidence" value="ECO:0007669"/>
    <property type="project" value="UniProtKB-EC"/>
</dbReference>
<feature type="transmembrane region" description="Helical" evidence="13">
    <location>
        <begin position="376"/>
        <end position="407"/>
    </location>
</feature>
<gene>
    <name evidence="15" type="ORF">D3791_07290</name>
</gene>
<evidence type="ECO:0000256" key="7">
    <source>
        <dbReference type="ARBA" id="ARBA00023136"/>
    </source>
</evidence>
<dbReference type="SMART" id="SM00947">
    <property type="entry name" value="Pro_CA"/>
    <property type="match status" value="1"/>
</dbReference>
<evidence type="ECO:0000256" key="5">
    <source>
        <dbReference type="ARBA" id="ARBA00022833"/>
    </source>
</evidence>
<feature type="binding site" evidence="11">
    <location>
        <position position="579"/>
    </location>
    <ligand>
        <name>Zn(2+)</name>
        <dbReference type="ChEBI" id="CHEBI:29105"/>
    </ligand>
</feature>
<dbReference type="GO" id="GO:0008270">
    <property type="term" value="F:zinc ion binding"/>
    <property type="evidence" value="ECO:0007669"/>
    <property type="project" value="InterPro"/>
</dbReference>
<dbReference type="RefSeq" id="WP_172511769.1">
    <property type="nucleotide sequence ID" value="NZ_CP032549.1"/>
</dbReference>
<feature type="transmembrane region" description="Helical" evidence="13">
    <location>
        <begin position="52"/>
        <end position="74"/>
    </location>
</feature>
<comment type="cofactor">
    <cofactor evidence="11">
        <name>Zn(2+)</name>
        <dbReference type="ChEBI" id="CHEBI:29105"/>
    </cofactor>
    <text evidence="11">Binds 1 zinc ion per subunit.</text>
</comment>
<evidence type="ECO:0000256" key="13">
    <source>
        <dbReference type="SAM" id="Phobius"/>
    </source>
</evidence>
<evidence type="ECO:0000256" key="12">
    <source>
        <dbReference type="SAM" id="MobiDB-lite"/>
    </source>
</evidence>
<reference evidence="15 16" key="1">
    <citation type="submission" date="2018-09" db="EMBL/GenBank/DDBJ databases">
        <title>Glutamicibacter mishrai S5-52T (LMG 29155T = KCTC 39846T).</title>
        <authorList>
            <person name="Das S.K."/>
        </authorList>
    </citation>
    <scope>NUCLEOTIDE SEQUENCE [LARGE SCALE GENOMIC DNA]</scope>
    <source>
        <strain evidence="15 16">S5-52</strain>
    </source>
</reference>
<name>A0A6H0SK70_9MICC</name>
<feature type="domain" description="SLC26A/SulP transporter" evidence="14">
    <location>
        <begin position="25"/>
        <end position="377"/>
    </location>
</feature>
<dbReference type="GO" id="GO:0016020">
    <property type="term" value="C:membrane"/>
    <property type="evidence" value="ECO:0007669"/>
    <property type="project" value="UniProtKB-SubCell"/>
</dbReference>
<evidence type="ECO:0000256" key="8">
    <source>
        <dbReference type="ARBA" id="ARBA00023239"/>
    </source>
</evidence>
<dbReference type="PROSITE" id="PS00704">
    <property type="entry name" value="PROK_CO2_ANHYDRASE_1"/>
    <property type="match status" value="1"/>
</dbReference>
<evidence type="ECO:0000256" key="1">
    <source>
        <dbReference type="ARBA" id="ARBA00004141"/>
    </source>
</evidence>
<feature type="transmembrane region" description="Helical" evidence="13">
    <location>
        <begin position="172"/>
        <end position="190"/>
    </location>
</feature>
<feature type="transmembrane region" description="Helical" evidence="13">
    <location>
        <begin position="122"/>
        <end position="143"/>
    </location>
</feature>
<dbReference type="InterPro" id="IPR036874">
    <property type="entry name" value="Carbonic_anhydrase_sf"/>
</dbReference>
<feature type="transmembrane region" description="Helical" evidence="13">
    <location>
        <begin position="327"/>
        <end position="355"/>
    </location>
</feature>
<dbReference type="GO" id="GO:0015976">
    <property type="term" value="P:carbon utilization"/>
    <property type="evidence" value="ECO:0007669"/>
    <property type="project" value="InterPro"/>
</dbReference>
<dbReference type="Pfam" id="PF00484">
    <property type="entry name" value="Pro_CA"/>
    <property type="match status" value="1"/>
</dbReference>
<feature type="binding site" evidence="11">
    <location>
        <position position="638"/>
    </location>
    <ligand>
        <name>Zn(2+)</name>
        <dbReference type="ChEBI" id="CHEBI:29105"/>
    </ligand>
</feature>
<feature type="region of interest" description="Disordered" evidence="12">
    <location>
        <begin position="1"/>
        <end position="20"/>
    </location>
</feature>
<dbReference type="InterPro" id="IPR011547">
    <property type="entry name" value="SLC26A/SulP_dom"/>
</dbReference>
<evidence type="ECO:0000259" key="14">
    <source>
        <dbReference type="Pfam" id="PF00916"/>
    </source>
</evidence>
<feature type="binding site" evidence="11">
    <location>
        <position position="635"/>
    </location>
    <ligand>
        <name>Zn(2+)</name>
        <dbReference type="ChEBI" id="CHEBI:29105"/>
    </ligand>
</feature>
<feature type="transmembrane region" description="Helical" evidence="13">
    <location>
        <begin position="288"/>
        <end position="307"/>
    </location>
</feature>
<keyword evidence="11" id="KW-0479">Metal-binding</keyword>
<dbReference type="Proteomes" id="UP000502331">
    <property type="component" value="Chromosome"/>
</dbReference>
<keyword evidence="6 13" id="KW-1133">Transmembrane helix</keyword>
<proteinExistence type="inferred from homology"/>
<dbReference type="PROSITE" id="PS00705">
    <property type="entry name" value="PROK_CO2_ANHYDRASE_2"/>
    <property type="match status" value="1"/>
</dbReference>
<dbReference type="SUPFAM" id="SSF53056">
    <property type="entry name" value="beta-carbonic anhydrase, cab"/>
    <property type="match status" value="1"/>
</dbReference>
<evidence type="ECO:0000256" key="10">
    <source>
        <dbReference type="ARBA" id="ARBA00048348"/>
    </source>
</evidence>
<evidence type="ECO:0000313" key="16">
    <source>
        <dbReference type="Proteomes" id="UP000502331"/>
    </source>
</evidence>
<dbReference type="EMBL" id="CP032549">
    <property type="protein sequence ID" value="QIV86951.1"/>
    <property type="molecule type" value="Genomic_DNA"/>
</dbReference>
<feature type="transmembrane region" description="Helical" evidence="13">
    <location>
        <begin position="241"/>
        <end position="267"/>
    </location>
</feature>
<comment type="catalytic activity">
    <reaction evidence="10">
        <text>hydrogencarbonate + H(+) = CO2 + H2O</text>
        <dbReference type="Rhea" id="RHEA:10748"/>
        <dbReference type="ChEBI" id="CHEBI:15377"/>
        <dbReference type="ChEBI" id="CHEBI:15378"/>
        <dbReference type="ChEBI" id="CHEBI:16526"/>
        <dbReference type="ChEBI" id="CHEBI:17544"/>
        <dbReference type="EC" id="4.2.1.1"/>
    </reaction>
</comment>
<feature type="transmembrane region" description="Helical" evidence="13">
    <location>
        <begin position="27"/>
        <end position="45"/>
    </location>
</feature>
<dbReference type="InterPro" id="IPR001902">
    <property type="entry name" value="SLC26A/SulP_fam"/>
</dbReference>
<comment type="subcellular location">
    <subcellularLocation>
        <location evidence="1">Membrane</location>
        <topology evidence="1">Multi-pass membrane protein</topology>
    </subcellularLocation>
</comment>
<feature type="transmembrane region" description="Helical" evidence="13">
    <location>
        <begin position="202"/>
        <end position="221"/>
    </location>
</feature>
<dbReference type="Pfam" id="PF00916">
    <property type="entry name" value="Sulfate_transp"/>
    <property type="match status" value="1"/>
</dbReference>
<organism evidence="15 16">
    <name type="scientific">Glutamicibacter mishrai</name>
    <dbReference type="NCBI Taxonomy" id="1775880"/>
    <lineage>
        <taxon>Bacteria</taxon>
        <taxon>Bacillati</taxon>
        <taxon>Actinomycetota</taxon>
        <taxon>Actinomycetes</taxon>
        <taxon>Micrococcales</taxon>
        <taxon>Micrococcaceae</taxon>
        <taxon>Glutamicibacter</taxon>
    </lineage>
</organism>
<evidence type="ECO:0000256" key="9">
    <source>
        <dbReference type="ARBA" id="ARBA00024993"/>
    </source>
</evidence>
<dbReference type="Gene3D" id="3.40.1050.10">
    <property type="entry name" value="Carbonic anhydrase"/>
    <property type="match status" value="1"/>
</dbReference>